<dbReference type="Proteomes" id="UP000198771">
    <property type="component" value="Unassembled WGS sequence"/>
</dbReference>
<reference evidence="1 2" key="1">
    <citation type="submission" date="2016-10" db="EMBL/GenBank/DDBJ databases">
        <authorList>
            <person name="de Groot N.N."/>
        </authorList>
    </citation>
    <scope>NUCLEOTIDE SEQUENCE [LARGE SCALE GENOMIC DNA]</scope>
    <source>
        <strain evidence="1 2">ASO4-2</strain>
    </source>
</reference>
<evidence type="ECO:0000313" key="2">
    <source>
        <dbReference type="Proteomes" id="UP000198771"/>
    </source>
</evidence>
<dbReference type="AlphaFoldDB" id="A0A1G6CBD9"/>
<dbReference type="EMBL" id="FMXO01000007">
    <property type="protein sequence ID" value="SDB30217.1"/>
    <property type="molecule type" value="Genomic_DNA"/>
</dbReference>
<sequence>MILRHIASLLLLCMFFLVLLGGCVEKKRLPPVAPPVATTVESLVLQADRAWQAGDYQRSKQLYELLVSEPLDTSLQSLAWERLAVSSLRTGDYARSQDALIRAALHDPTLRQQWIWHEYRVKALLGMGRGDAAEEYLRQLMAQPETPWSLRSSAGVRLSEIYREFRDYDALSSLFSTLYDLAPDEGARAEVERIAVRIAREIPDRALEHLTGLVLPGDVALFPNAVFLWEQRRREVTESPEAWPQVRMTLNRLLQQGDWADVDPFAAELEDLDEQFGLPGVCVGLMVPLDGVLAETGWKIVRGAEAGRNALLEDGMTLRLEIINSQAQDVLDTLATMAPECAIVGGPVQRETWDRIQAAGLAAHRNFFTFLPTMGEEQEGSLAWRFFGSPRDQVHALADLAINEMGIHDMAVLFPQDRFGEHMGEAFTAEVSNLGGRVRGYRSYQPGEHATWGESVAGLLGVQAQVRRGRNEEARMPNPPFQAIFIPDSLRNAEMLLPQFFYYDEQRLLILGPEIWSQSWIRRAEQMEQQYFRLAVMPGGWWPENPSPATRELTRLAEESGQPVDFWVALGYDFIRMSSRLGHTSRVLPPERLNALLWEAADFEWSMAPLFWDEQGRARQSMFLFQPTSRGLTIMDPVALRNQIDRIRMRFSR</sequence>
<dbReference type="SUPFAM" id="SSF53822">
    <property type="entry name" value="Periplasmic binding protein-like I"/>
    <property type="match status" value="1"/>
</dbReference>
<protein>
    <submittedName>
        <fullName evidence="1">Uncharacterized protein</fullName>
    </submittedName>
</protein>
<accession>A0A1G6CBD9</accession>
<name>A0A1G6CBD9_9BACT</name>
<dbReference type="PROSITE" id="PS51257">
    <property type="entry name" value="PROKAR_LIPOPROTEIN"/>
    <property type="match status" value="1"/>
</dbReference>
<evidence type="ECO:0000313" key="1">
    <source>
        <dbReference type="EMBL" id="SDB30217.1"/>
    </source>
</evidence>
<organism evidence="1 2">
    <name type="scientific">Desulfonatronum thiosulfatophilum</name>
    <dbReference type="NCBI Taxonomy" id="617002"/>
    <lineage>
        <taxon>Bacteria</taxon>
        <taxon>Pseudomonadati</taxon>
        <taxon>Thermodesulfobacteriota</taxon>
        <taxon>Desulfovibrionia</taxon>
        <taxon>Desulfovibrionales</taxon>
        <taxon>Desulfonatronaceae</taxon>
        <taxon>Desulfonatronum</taxon>
    </lineage>
</organism>
<proteinExistence type="predicted"/>
<dbReference type="InterPro" id="IPR028082">
    <property type="entry name" value="Peripla_BP_I"/>
</dbReference>
<dbReference type="Gene3D" id="3.40.50.2300">
    <property type="match status" value="1"/>
</dbReference>
<dbReference type="SUPFAM" id="SSF48452">
    <property type="entry name" value="TPR-like"/>
    <property type="match status" value="1"/>
</dbReference>
<dbReference type="InterPro" id="IPR011990">
    <property type="entry name" value="TPR-like_helical_dom_sf"/>
</dbReference>
<gene>
    <name evidence="1" type="ORF">SAMN05660653_01464</name>
</gene>
<keyword evidence="2" id="KW-1185">Reference proteome</keyword>
<dbReference type="RefSeq" id="WP_092119375.1">
    <property type="nucleotide sequence ID" value="NZ_FMXO01000007.1"/>
</dbReference>
<dbReference type="Gene3D" id="1.25.40.10">
    <property type="entry name" value="Tetratricopeptide repeat domain"/>
    <property type="match status" value="1"/>
</dbReference>
<dbReference type="OrthoDB" id="5410879at2"/>
<dbReference type="STRING" id="617002.SAMN05660653_01464"/>